<keyword evidence="3 9" id="KW-0813">Transport</keyword>
<feature type="domain" description="ABC transmembrane type-1" evidence="10">
    <location>
        <begin position="15"/>
        <end position="224"/>
    </location>
</feature>
<dbReference type="NCBIfam" id="TIGR01726">
    <property type="entry name" value="HEQRo_perm_3TM"/>
    <property type="match status" value="1"/>
</dbReference>
<comment type="caution">
    <text evidence="11">The sequence shown here is derived from an EMBL/GenBank/DDBJ whole genome shotgun (WGS) entry which is preliminary data.</text>
</comment>
<accession>A0ABV8LJ85</accession>
<feature type="transmembrane region" description="Helical" evidence="9">
    <location>
        <begin position="203"/>
        <end position="227"/>
    </location>
</feature>
<evidence type="ECO:0000256" key="1">
    <source>
        <dbReference type="ARBA" id="ARBA00004651"/>
    </source>
</evidence>
<keyword evidence="4" id="KW-1003">Cell membrane</keyword>
<dbReference type="PANTHER" id="PTHR30614:SF37">
    <property type="entry name" value="AMINO-ACID ABC TRANSPORTER PERMEASE PROTEIN YHDX-RELATED"/>
    <property type="match status" value="1"/>
</dbReference>
<keyword evidence="7 9" id="KW-1133">Transmembrane helix</keyword>
<evidence type="ECO:0000256" key="3">
    <source>
        <dbReference type="ARBA" id="ARBA00022448"/>
    </source>
</evidence>
<dbReference type="PROSITE" id="PS50928">
    <property type="entry name" value="ABC_TM1"/>
    <property type="match status" value="1"/>
</dbReference>
<evidence type="ECO:0000259" key="10">
    <source>
        <dbReference type="PROSITE" id="PS50928"/>
    </source>
</evidence>
<reference evidence="12" key="1">
    <citation type="journal article" date="2019" name="Int. J. Syst. Evol. Microbiol.">
        <title>The Global Catalogue of Microorganisms (GCM) 10K type strain sequencing project: providing services to taxonomists for standard genome sequencing and annotation.</title>
        <authorList>
            <consortium name="The Broad Institute Genomics Platform"/>
            <consortium name="The Broad Institute Genome Sequencing Center for Infectious Disease"/>
            <person name="Wu L."/>
            <person name="Ma J."/>
        </authorList>
    </citation>
    <scope>NUCLEOTIDE SEQUENCE [LARGE SCALE GENOMIC DNA]</scope>
    <source>
        <strain evidence="12">CGMCC 4.7289</strain>
    </source>
</reference>
<organism evidence="11 12">
    <name type="scientific">Hamadaea flava</name>
    <dbReference type="NCBI Taxonomy" id="1742688"/>
    <lineage>
        <taxon>Bacteria</taxon>
        <taxon>Bacillati</taxon>
        <taxon>Actinomycetota</taxon>
        <taxon>Actinomycetes</taxon>
        <taxon>Micromonosporales</taxon>
        <taxon>Micromonosporaceae</taxon>
        <taxon>Hamadaea</taxon>
    </lineage>
</organism>
<feature type="transmembrane region" description="Helical" evidence="9">
    <location>
        <begin position="167"/>
        <end position="191"/>
    </location>
</feature>
<evidence type="ECO:0000313" key="11">
    <source>
        <dbReference type="EMBL" id="MFC4131012.1"/>
    </source>
</evidence>
<keyword evidence="5 9" id="KW-0812">Transmembrane</keyword>
<dbReference type="SUPFAM" id="SSF161098">
    <property type="entry name" value="MetI-like"/>
    <property type="match status" value="1"/>
</dbReference>
<feature type="transmembrane region" description="Helical" evidence="9">
    <location>
        <begin position="54"/>
        <end position="77"/>
    </location>
</feature>
<dbReference type="RefSeq" id="WP_253756740.1">
    <property type="nucleotide sequence ID" value="NZ_JAMZDZ010000001.1"/>
</dbReference>
<name>A0ABV8LJ85_9ACTN</name>
<protein>
    <submittedName>
        <fullName evidence="11">Amino acid ABC transporter permease</fullName>
    </submittedName>
</protein>
<evidence type="ECO:0000256" key="4">
    <source>
        <dbReference type="ARBA" id="ARBA00022475"/>
    </source>
</evidence>
<dbReference type="InterPro" id="IPR000515">
    <property type="entry name" value="MetI-like"/>
</dbReference>
<evidence type="ECO:0000256" key="2">
    <source>
        <dbReference type="ARBA" id="ARBA00010072"/>
    </source>
</evidence>
<evidence type="ECO:0000256" key="5">
    <source>
        <dbReference type="ARBA" id="ARBA00022692"/>
    </source>
</evidence>
<gene>
    <name evidence="11" type="ORF">ACFOZ4_10395</name>
</gene>
<feature type="transmembrane region" description="Helical" evidence="9">
    <location>
        <begin position="102"/>
        <end position="122"/>
    </location>
</feature>
<evidence type="ECO:0000256" key="7">
    <source>
        <dbReference type="ARBA" id="ARBA00022989"/>
    </source>
</evidence>
<dbReference type="Gene3D" id="1.10.3720.10">
    <property type="entry name" value="MetI-like"/>
    <property type="match status" value="1"/>
</dbReference>
<feature type="transmembrane region" description="Helical" evidence="9">
    <location>
        <begin position="21"/>
        <end position="42"/>
    </location>
</feature>
<dbReference type="Proteomes" id="UP001595816">
    <property type="component" value="Unassembled WGS sequence"/>
</dbReference>
<comment type="similarity">
    <text evidence="2">Belongs to the binding-protein-dependent transport system permease family. HisMQ subfamily.</text>
</comment>
<dbReference type="InterPro" id="IPR043429">
    <property type="entry name" value="ArtM/GltK/GlnP/TcyL/YhdX-like"/>
</dbReference>
<evidence type="ECO:0000256" key="8">
    <source>
        <dbReference type="ARBA" id="ARBA00023136"/>
    </source>
</evidence>
<sequence length="237" mass="25183">MEVFSEKLGVFWHGYLGTLEMSLLAAIGALILGSLVAVLRIAPLPPLRGVGTAYVTVFRNIPLTVVMFFTAFALPLLGSDAGFLKVPGLKELITPLGTDLPYFRFATIALTVYTAAFICEALRAGIGAVPTGQAEAARSLGLTFGQNLSYVVLPQAWKYAVVPLGSVIIAMIKNSALAAAFGVIATLMGVVDELVSQEYYDTIPVFLGVVVGYLTMTIPLGLALDAVERSQKKAVRR</sequence>
<keyword evidence="6" id="KW-0029">Amino-acid transport</keyword>
<evidence type="ECO:0000256" key="9">
    <source>
        <dbReference type="RuleBase" id="RU363032"/>
    </source>
</evidence>
<dbReference type="InterPro" id="IPR035906">
    <property type="entry name" value="MetI-like_sf"/>
</dbReference>
<evidence type="ECO:0000313" key="12">
    <source>
        <dbReference type="Proteomes" id="UP001595816"/>
    </source>
</evidence>
<dbReference type="PANTHER" id="PTHR30614">
    <property type="entry name" value="MEMBRANE COMPONENT OF AMINO ACID ABC TRANSPORTER"/>
    <property type="match status" value="1"/>
</dbReference>
<proteinExistence type="inferred from homology"/>
<dbReference type="InterPro" id="IPR010065">
    <property type="entry name" value="AA_ABC_transptr_permease_3TM"/>
</dbReference>
<keyword evidence="8 9" id="KW-0472">Membrane</keyword>
<dbReference type="EMBL" id="JBHSAY010000005">
    <property type="protein sequence ID" value="MFC4131012.1"/>
    <property type="molecule type" value="Genomic_DNA"/>
</dbReference>
<dbReference type="Pfam" id="PF00528">
    <property type="entry name" value="BPD_transp_1"/>
    <property type="match status" value="1"/>
</dbReference>
<keyword evidence="12" id="KW-1185">Reference proteome</keyword>
<evidence type="ECO:0000256" key="6">
    <source>
        <dbReference type="ARBA" id="ARBA00022970"/>
    </source>
</evidence>
<comment type="subcellular location">
    <subcellularLocation>
        <location evidence="1 9">Cell membrane</location>
        <topology evidence="1 9">Multi-pass membrane protein</topology>
    </subcellularLocation>
</comment>
<dbReference type="CDD" id="cd06261">
    <property type="entry name" value="TM_PBP2"/>
    <property type="match status" value="1"/>
</dbReference>